<feature type="transmembrane region" description="Helical" evidence="8">
    <location>
        <begin position="54"/>
        <end position="74"/>
    </location>
</feature>
<comment type="caution">
    <text evidence="10">The sequence shown here is derived from an EMBL/GenBank/DDBJ whole genome shotgun (WGS) entry which is preliminary data.</text>
</comment>
<organism evidence="10 11">
    <name type="scientific">Streptomyces humidus</name>
    <dbReference type="NCBI Taxonomy" id="52259"/>
    <lineage>
        <taxon>Bacteria</taxon>
        <taxon>Bacillati</taxon>
        <taxon>Actinomycetota</taxon>
        <taxon>Actinomycetes</taxon>
        <taxon>Kitasatosporales</taxon>
        <taxon>Streptomycetaceae</taxon>
        <taxon>Streptomyces</taxon>
    </lineage>
</organism>
<feature type="transmembrane region" description="Helical" evidence="8">
    <location>
        <begin position="219"/>
        <end position="240"/>
    </location>
</feature>
<evidence type="ECO:0000259" key="9">
    <source>
        <dbReference type="PROSITE" id="PS50850"/>
    </source>
</evidence>
<feature type="transmembrane region" description="Helical" evidence="8">
    <location>
        <begin position="21"/>
        <end position="42"/>
    </location>
</feature>
<keyword evidence="6 8" id="KW-0472">Membrane</keyword>
<proteinExistence type="predicted"/>
<keyword evidence="4 8" id="KW-0812">Transmembrane</keyword>
<evidence type="ECO:0000256" key="4">
    <source>
        <dbReference type="ARBA" id="ARBA00022692"/>
    </source>
</evidence>
<dbReference type="InterPro" id="IPR036259">
    <property type="entry name" value="MFS_trans_sf"/>
</dbReference>
<dbReference type="GO" id="GO:0005886">
    <property type="term" value="C:plasma membrane"/>
    <property type="evidence" value="ECO:0007669"/>
    <property type="project" value="UniProtKB-SubCell"/>
</dbReference>
<dbReference type="PROSITE" id="PS50850">
    <property type="entry name" value="MFS"/>
    <property type="match status" value="1"/>
</dbReference>
<dbReference type="SUPFAM" id="SSF103473">
    <property type="entry name" value="MFS general substrate transporter"/>
    <property type="match status" value="1"/>
</dbReference>
<dbReference type="EMBL" id="BMTL01000080">
    <property type="protein sequence ID" value="GGS32167.1"/>
    <property type="molecule type" value="Genomic_DNA"/>
</dbReference>
<evidence type="ECO:0000256" key="6">
    <source>
        <dbReference type="ARBA" id="ARBA00023136"/>
    </source>
</evidence>
<dbReference type="CDD" id="cd06174">
    <property type="entry name" value="MFS"/>
    <property type="match status" value="1"/>
</dbReference>
<dbReference type="RefSeq" id="WP_190154509.1">
    <property type="nucleotide sequence ID" value="NZ_BMTL01000080.1"/>
</dbReference>
<name>A0A918GF54_9ACTN</name>
<evidence type="ECO:0000256" key="5">
    <source>
        <dbReference type="ARBA" id="ARBA00022989"/>
    </source>
</evidence>
<dbReference type="GO" id="GO:0022857">
    <property type="term" value="F:transmembrane transporter activity"/>
    <property type="evidence" value="ECO:0007669"/>
    <property type="project" value="InterPro"/>
</dbReference>
<feature type="transmembrane region" description="Helical" evidence="8">
    <location>
        <begin position="346"/>
        <end position="370"/>
    </location>
</feature>
<evidence type="ECO:0000256" key="1">
    <source>
        <dbReference type="ARBA" id="ARBA00004651"/>
    </source>
</evidence>
<keyword evidence="2" id="KW-0813">Transport</keyword>
<accession>A0A918GF54</accession>
<comment type="subcellular location">
    <subcellularLocation>
        <location evidence="1">Cell membrane</location>
        <topology evidence="1">Multi-pass membrane protein</topology>
    </subcellularLocation>
</comment>
<evidence type="ECO:0000256" key="3">
    <source>
        <dbReference type="ARBA" id="ARBA00022475"/>
    </source>
</evidence>
<dbReference type="PANTHER" id="PTHR23517">
    <property type="entry name" value="RESISTANCE PROTEIN MDTM, PUTATIVE-RELATED-RELATED"/>
    <property type="match status" value="1"/>
</dbReference>
<dbReference type="InterPro" id="IPR011701">
    <property type="entry name" value="MFS"/>
</dbReference>
<sequence length="453" mass="45756">MTTVEGRVVPPPRRWGPWPAFSLQASVVVFFLAGASAPTPLYATYQQEWHFSPITTTVIFGVYAVAVLLALLVVGSLSDHVGRRPVIFGSIAVQAAAVVVFAGADGVPALLCARILQGLATGTAVGAVGAGMIDIRRSAGTLANAVAPAAGTAMGALGSGLLVAYAPQPTRLVYHILLGIYVLQAVGVVLMAETAARAPGALRSLRVTWTVPAQARGPLLRVAPVVLAVWALAGFYGSLGPALVRRVVTGEGALLGGLALFTLTACGALTVLVLRSAAPRTTMQIGTVALIAGVALTLMAITVGSAGLFFTGTAVAGVGFGAGFQGGVRTVIPLAEPHQRSGLLSVMYVISYLGFGLPTVVAGAIVVYGGGVARAAYAYGTAVMLLALLALISTFESSRARGPAVQEAVSGRAPGGRDVAVDVCADACRAGALSGHGPAPKVSTLAHKGDEHR</sequence>
<evidence type="ECO:0000313" key="10">
    <source>
        <dbReference type="EMBL" id="GGS32167.1"/>
    </source>
</evidence>
<evidence type="ECO:0000256" key="7">
    <source>
        <dbReference type="SAM" id="MobiDB-lite"/>
    </source>
</evidence>
<keyword evidence="5 8" id="KW-1133">Transmembrane helix</keyword>
<feature type="transmembrane region" description="Helical" evidence="8">
    <location>
        <begin position="172"/>
        <end position="198"/>
    </location>
</feature>
<dbReference type="Proteomes" id="UP000606194">
    <property type="component" value="Unassembled WGS sequence"/>
</dbReference>
<feature type="transmembrane region" description="Helical" evidence="8">
    <location>
        <begin position="286"/>
        <end position="308"/>
    </location>
</feature>
<feature type="transmembrane region" description="Helical" evidence="8">
    <location>
        <begin position="86"/>
        <end position="103"/>
    </location>
</feature>
<dbReference type="InterPro" id="IPR050171">
    <property type="entry name" value="MFS_Transporters"/>
</dbReference>
<protein>
    <submittedName>
        <fullName evidence="10">MFS transporter</fullName>
    </submittedName>
</protein>
<reference evidence="10" key="1">
    <citation type="journal article" date="2014" name="Int. J. Syst. Evol. Microbiol.">
        <title>Complete genome sequence of Corynebacterium casei LMG S-19264T (=DSM 44701T), isolated from a smear-ripened cheese.</title>
        <authorList>
            <consortium name="US DOE Joint Genome Institute (JGI-PGF)"/>
            <person name="Walter F."/>
            <person name="Albersmeier A."/>
            <person name="Kalinowski J."/>
            <person name="Ruckert C."/>
        </authorList>
    </citation>
    <scope>NUCLEOTIDE SEQUENCE</scope>
    <source>
        <strain evidence="10">JCM 4386</strain>
    </source>
</reference>
<feature type="transmembrane region" description="Helical" evidence="8">
    <location>
        <begin position="145"/>
        <end position="166"/>
    </location>
</feature>
<feature type="transmembrane region" description="Helical" evidence="8">
    <location>
        <begin position="376"/>
        <end position="395"/>
    </location>
</feature>
<feature type="transmembrane region" description="Helical" evidence="8">
    <location>
        <begin position="115"/>
        <end position="133"/>
    </location>
</feature>
<dbReference type="Gene3D" id="1.20.1250.20">
    <property type="entry name" value="MFS general substrate transporter like domains"/>
    <property type="match status" value="1"/>
</dbReference>
<keyword evidence="11" id="KW-1185">Reference proteome</keyword>
<gene>
    <name evidence="10" type="ORF">GCM10010269_83100</name>
</gene>
<feature type="region of interest" description="Disordered" evidence="7">
    <location>
        <begin position="433"/>
        <end position="453"/>
    </location>
</feature>
<reference evidence="10" key="2">
    <citation type="submission" date="2020-09" db="EMBL/GenBank/DDBJ databases">
        <authorList>
            <person name="Sun Q."/>
            <person name="Ohkuma M."/>
        </authorList>
    </citation>
    <scope>NUCLEOTIDE SEQUENCE</scope>
    <source>
        <strain evidence="10">JCM 4386</strain>
    </source>
</reference>
<evidence type="ECO:0000313" key="11">
    <source>
        <dbReference type="Proteomes" id="UP000606194"/>
    </source>
</evidence>
<dbReference type="AlphaFoldDB" id="A0A918GF54"/>
<dbReference type="Pfam" id="PF07690">
    <property type="entry name" value="MFS_1"/>
    <property type="match status" value="1"/>
</dbReference>
<evidence type="ECO:0000256" key="2">
    <source>
        <dbReference type="ARBA" id="ARBA00022448"/>
    </source>
</evidence>
<evidence type="ECO:0000256" key="8">
    <source>
        <dbReference type="SAM" id="Phobius"/>
    </source>
</evidence>
<keyword evidence="3" id="KW-1003">Cell membrane</keyword>
<dbReference type="InterPro" id="IPR020846">
    <property type="entry name" value="MFS_dom"/>
</dbReference>
<feature type="domain" description="Major facilitator superfamily (MFS) profile" evidence="9">
    <location>
        <begin position="1"/>
        <end position="399"/>
    </location>
</feature>
<feature type="transmembrane region" description="Helical" evidence="8">
    <location>
        <begin position="252"/>
        <end position="274"/>
    </location>
</feature>
<dbReference type="PANTHER" id="PTHR23517:SF13">
    <property type="entry name" value="MAJOR FACILITATOR SUPERFAMILY MFS_1"/>
    <property type="match status" value="1"/>
</dbReference>